<dbReference type="Pfam" id="PF03239">
    <property type="entry name" value="FTR1"/>
    <property type="match status" value="1"/>
</dbReference>
<dbReference type="PANTHER" id="PTHR31632:SF2">
    <property type="entry name" value="PLASMA MEMBRANE IRON PERMEASE"/>
    <property type="match status" value="1"/>
</dbReference>
<comment type="similarity">
    <text evidence="2">Belongs to the oxidase-dependent Fe transporter (OFeT) (TC 9.A.10.1) family.</text>
</comment>
<keyword evidence="4 6" id="KW-1133">Transmembrane helix</keyword>
<evidence type="ECO:0000256" key="4">
    <source>
        <dbReference type="ARBA" id="ARBA00022989"/>
    </source>
</evidence>
<dbReference type="EMBL" id="JAQAGZ010000012">
    <property type="protein sequence ID" value="MCZ8514514.1"/>
    <property type="molecule type" value="Genomic_DNA"/>
</dbReference>
<feature type="transmembrane region" description="Helical" evidence="6">
    <location>
        <begin position="447"/>
        <end position="475"/>
    </location>
</feature>
<protein>
    <submittedName>
        <fullName evidence="8">FTR1 family iron permease</fullName>
    </submittedName>
</protein>
<dbReference type="Proteomes" id="UP001527882">
    <property type="component" value="Unassembled WGS sequence"/>
</dbReference>
<feature type="transmembrane region" description="Helical" evidence="6">
    <location>
        <begin position="298"/>
        <end position="317"/>
    </location>
</feature>
<keyword evidence="5 6" id="KW-0472">Membrane</keyword>
<evidence type="ECO:0000256" key="5">
    <source>
        <dbReference type="ARBA" id="ARBA00023136"/>
    </source>
</evidence>
<evidence type="ECO:0000256" key="6">
    <source>
        <dbReference type="SAM" id="Phobius"/>
    </source>
</evidence>
<keyword evidence="9" id="KW-1185">Reference proteome</keyword>
<sequence>MRKLASASLLLPLLFIMLLMPLTAGAASQGIENMNQAKGKISQTIDLAKQDLNKAKQSYDQFHDTWMDVEDSVKTDSKAAYKDIETQMGQVEYAFMINKQEDILSALDSLQQVLIRYTNGQYANVSSGKEENITLSDFITLLEQTKNAAQKHDQAESVKAIGKVRESWLSVEGNVVAQSATVYSDSERDMVVVNAMITGQKYDDAAKLVDKMIAYLTPLAQKSSYTLWDAAMIPIREGLEALLVVGALLAFVKKSKDQKGKTWIWSGVIAGLLVSAALAVIVKFIFSSGAFGNNNFLIGGWTGVFAAAMLLYMSYWLHSKSNVKQWNQYIKEKTQTAVSTGNIVSLGVLTFLAVFREGTETVLFIIGMVNQISVQQLLLGILVGFGVLVVVGFIMLYIGAKLPIRPFFLVSSLIVLYLCIKFTGLGINSLQLAGAIPTTNSPHLPSIGFLAFFPSWQSAIPQILIVVAAILVVVWEKRKIRQSASVAQ</sequence>
<name>A0ABT4QCE9_9BACL</name>
<evidence type="ECO:0000256" key="3">
    <source>
        <dbReference type="ARBA" id="ARBA00022692"/>
    </source>
</evidence>
<keyword evidence="7" id="KW-0732">Signal</keyword>
<feature type="transmembrane region" description="Helical" evidence="6">
    <location>
        <begin position="376"/>
        <end position="400"/>
    </location>
</feature>
<evidence type="ECO:0000313" key="8">
    <source>
        <dbReference type="EMBL" id="MCZ8514514.1"/>
    </source>
</evidence>
<gene>
    <name evidence="8" type="ORF">O9H85_19225</name>
</gene>
<feature type="transmembrane region" description="Helical" evidence="6">
    <location>
        <begin position="337"/>
        <end position="356"/>
    </location>
</feature>
<evidence type="ECO:0000256" key="7">
    <source>
        <dbReference type="SAM" id="SignalP"/>
    </source>
</evidence>
<dbReference type="PANTHER" id="PTHR31632">
    <property type="entry name" value="IRON TRANSPORTER FTH1"/>
    <property type="match status" value="1"/>
</dbReference>
<evidence type="ECO:0000256" key="1">
    <source>
        <dbReference type="ARBA" id="ARBA00004141"/>
    </source>
</evidence>
<feature type="transmembrane region" description="Helical" evidence="6">
    <location>
        <begin position="231"/>
        <end position="251"/>
    </location>
</feature>
<dbReference type="RefSeq" id="WP_269883036.1">
    <property type="nucleotide sequence ID" value="NZ_JAQAGZ010000012.1"/>
</dbReference>
<comment type="subcellular location">
    <subcellularLocation>
        <location evidence="1">Membrane</location>
        <topology evidence="1">Multi-pass membrane protein</topology>
    </subcellularLocation>
</comment>
<feature type="signal peptide" evidence="7">
    <location>
        <begin position="1"/>
        <end position="26"/>
    </location>
</feature>
<evidence type="ECO:0000256" key="2">
    <source>
        <dbReference type="ARBA" id="ARBA00008333"/>
    </source>
</evidence>
<proteinExistence type="inferred from homology"/>
<feature type="transmembrane region" description="Helical" evidence="6">
    <location>
        <begin position="407"/>
        <end position="427"/>
    </location>
</feature>
<keyword evidence="3 6" id="KW-0812">Transmembrane</keyword>
<comment type="caution">
    <text evidence="8">The sequence shown here is derived from an EMBL/GenBank/DDBJ whole genome shotgun (WGS) entry which is preliminary data.</text>
</comment>
<organism evidence="8 9">
    <name type="scientific">Paenibacillus gyeongsangnamensis</name>
    <dbReference type="NCBI Taxonomy" id="3388067"/>
    <lineage>
        <taxon>Bacteria</taxon>
        <taxon>Bacillati</taxon>
        <taxon>Bacillota</taxon>
        <taxon>Bacilli</taxon>
        <taxon>Bacillales</taxon>
        <taxon>Paenibacillaceae</taxon>
        <taxon>Paenibacillus</taxon>
    </lineage>
</organism>
<accession>A0ABT4QCE9</accession>
<reference evidence="8 9" key="1">
    <citation type="submission" date="2022-12" db="EMBL/GenBank/DDBJ databases">
        <title>Draft genome sequence of Paenibacillus sp. dW9.</title>
        <authorList>
            <person name="Choi E.-W."/>
            <person name="Kim D.-U."/>
        </authorList>
    </citation>
    <scope>NUCLEOTIDE SEQUENCE [LARGE SCALE GENOMIC DNA]</scope>
    <source>
        <strain evidence="9">dW9</strain>
    </source>
</reference>
<evidence type="ECO:0000313" key="9">
    <source>
        <dbReference type="Proteomes" id="UP001527882"/>
    </source>
</evidence>
<feature type="transmembrane region" description="Helical" evidence="6">
    <location>
        <begin position="263"/>
        <end position="286"/>
    </location>
</feature>
<feature type="chain" id="PRO_5045721737" evidence="7">
    <location>
        <begin position="27"/>
        <end position="488"/>
    </location>
</feature>
<dbReference type="InterPro" id="IPR004923">
    <property type="entry name" value="FTR1/Fip1/EfeU"/>
</dbReference>